<dbReference type="PROSITE" id="PS50883">
    <property type="entry name" value="EAL"/>
    <property type="match status" value="1"/>
</dbReference>
<keyword evidence="3" id="KW-1185">Reference proteome</keyword>
<gene>
    <name evidence="2" type="ORF">U0042_00005</name>
</gene>
<dbReference type="SMART" id="SM00052">
    <property type="entry name" value="EAL"/>
    <property type="match status" value="1"/>
</dbReference>
<sequence>MVDAMRRVRFDAVVLYPDQSGGLCFECLLHLSESLARVPVWLAGDAASPLMKCAAIAADSAGLAVRLHRVGHGGAAHGNSQTIDIGRQPVREPFDREKQLDERTVREAVERGHIVPHFQPIIDSRSGSVHSLELLARWPDAPGSIGPDVFMPIITRLNLEGSLIETMLRGAHAPNVFAMVSAGASLSINVSAGLILSEAFLHRLSNTLGKYRPSNIIIEITESDAIDDCDFSKLVSRTAILHANGYRVSIDDFGRGHSSLLRLASLPVSEVKIDRFLVAQAREFGDAQHIIKLCADLARRLGMRSVLEGIETERDLDLARMVAVDAVQGWHISRPVAAGQLASAIHMPLAGESL</sequence>
<dbReference type="Pfam" id="PF00563">
    <property type="entry name" value="EAL"/>
    <property type="match status" value="1"/>
</dbReference>
<dbReference type="SUPFAM" id="SSF141868">
    <property type="entry name" value="EAL domain-like"/>
    <property type="match status" value="1"/>
</dbReference>
<proteinExistence type="predicted"/>
<reference evidence="2 3" key="1">
    <citation type="submission" date="2023-12" db="EMBL/GenBank/DDBJ databases">
        <title>Genome sequencing and assembly of bacterial species from a model synthetic community.</title>
        <authorList>
            <person name="Hogle S.L."/>
        </authorList>
    </citation>
    <scope>NUCLEOTIDE SEQUENCE [LARGE SCALE GENOMIC DNA]</scope>
    <source>
        <strain evidence="2 3">HAMBI 2494</strain>
    </source>
</reference>
<accession>A0ABZ0WLA3</accession>
<dbReference type="RefSeq" id="WP_114811212.1">
    <property type="nucleotide sequence ID" value="NZ_CP139965.1"/>
</dbReference>
<evidence type="ECO:0000259" key="1">
    <source>
        <dbReference type="PROSITE" id="PS50883"/>
    </source>
</evidence>
<dbReference type="InterPro" id="IPR035919">
    <property type="entry name" value="EAL_sf"/>
</dbReference>
<dbReference type="CDD" id="cd01948">
    <property type="entry name" value="EAL"/>
    <property type="match status" value="1"/>
</dbReference>
<feature type="domain" description="EAL" evidence="1">
    <location>
        <begin position="98"/>
        <end position="349"/>
    </location>
</feature>
<evidence type="ECO:0000313" key="2">
    <source>
        <dbReference type="EMBL" id="WQD78147.1"/>
    </source>
</evidence>
<dbReference type="Proteomes" id="UP001325479">
    <property type="component" value="Chromosome"/>
</dbReference>
<dbReference type="PANTHER" id="PTHR33121">
    <property type="entry name" value="CYCLIC DI-GMP PHOSPHODIESTERASE PDEF"/>
    <property type="match status" value="1"/>
</dbReference>
<dbReference type="PANTHER" id="PTHR33121:SF79">
    <property type="entry name" value="CYCLIC DI-GMP PHOSPHODIESTERASE PDED-RELATED"/>
    <property type="match status" value="1"/>
</dbReference>
<dbReference type="Gene3D" id="3.20.20.450">
    <property type="entry name" value="EAL domain"/>
    <property type="match status" value="1"/>
</dbReference>
<dbReference type="InterPro" id="IPR050706">
    <property type="entry name" value="Cyclic-di-GMP_PDE-like"/>
</dbReference>
<organism evidence="2 3">
    <name type="scientific">Paraburkholderia kururiensis</name>
    <dbReference type="NCBI Taxonomy" id="984307"/>
    <lineage>
        <taxon>Bacteria</taxon>
        <taxon>Pseudomonadati</taxon>
        <taxon>Pseudomonadota</taxon>
        <taxon>Betaproteobacteria</taxon>
        <taxon>Burkholderiales</taxon>
        <taxon>Burkholderiaceae</taxon>
        <taxon>Paraburkholderia</taxon>
    </lineage>
</organism>
<dbReference type="InterPro" id="IPR001633">
    <property type="entry name" value="EAL_dom"/>
</dbReference>
<evidence type="ECO:0000313" key="3">
    <source>
        <dbReference type="Proteomes" id="UP001325479"/>
    </source>
</evidence>
<name>A0ABZ0WLA3_9BURK</name>
<dbReference type="EMBL" id="CP139965">
    <property type="protein sequence ID" value="WQD78147.1"/>
    <property type="molecule type" value="Genomic_DNA"/>
</dbReference>
<protein>
    <submittedName>
        <fullName evidence="2">EAL domain-containing protein</fullName>
    </submittedName>
</protein>